<dbReference type="Proteomes" id="UP000183076">
    <property type="component" value="Unassembled WGS sequence"/>
</dbReference>
<dbReference type="Pfam" id="PF00583">
    <property type="entry name" value="Acetyltransf_1"/>
    <property type="match status" value="1"/>
</dbReference>
<dbReference type="GO" id="GO:0016747">
    <property type="term" value="F:acyltransferase activity, transferring groups other than amino-acyl groups"/>
    <property type="evidence" value="ECO:0007669"/>
    <property type="project" value="InterPro"/>
</dbReference>
<evidence type="ECO:0000256" key="1">
    <source>
        <dbReference type="ARBA" id="ARBA00022679"/>
    </source>
</evidence>
<accession>A0A1H2YSV6</accession>
<evidence type="ECO:0000313" key="5">
    <source>
        <dbReference type="Proteomes" id="UP000183076"/>
    </source>
</evidence>
<dbReference type="RefSeq" id="WP_037964746.1">
    <property type="nucleotide sequence ID" value="NZ_CP160849.1"/>
</dbReference>
<protein>
    <recommendedName>
        <fullName evidence="3">N-acetyltransferase domain-containing protein</fullName>
    </recommendedName>
</protein>
<dbReference type="CDD" id="cd04301">
    <property type="entry name" value="NAT_SF"/>
    <property type="match status" value="1"/>
</dbReference>
<sequence>MLTDGYHDVPLGKLAMVVTHLEMREAAPLRDVPAPEGVTLRALTPTLDWYRDIFRRVGQDWLWFGRLTKTDAELQALLSDADTQFFTLTKDGRDEALLELKFTADGTCELAYFGLTPALIGSGAGRYLMNHAIRTAWARPISRFHLHTCTLDSPQALSFYIRSGFTPFKRQVEVADDPRLIDLLDKDAGAHVPTIG</sequence>
<name>A0A1H2YSV6_9RHOB</name>
<gene>
    <name evidence="4" type="ORF">SAMN04488041_104372</name>
</gene>
<dbReference type="STRING" id="60137.SAMN04488041_104372"/>
<dbReference type="SUPFAM" id="SSF55729">
    <property type="entry name" value="Acyl-CoA N-acyltransferases (Nat)"/>
    <property type="match status" value="1"/>
</dbReference>
<organism evidence="4 5">
    <name type="scientific">Sulfitobacter pontiacus</name>
    <dbReference type="NCBI Taxonomy" id="60137"/>
    <lineage>
        <taxon>Bacteria</taxon>
        <taxon>Pseudomonadati</taxon>
        <taxon>Pseudomonadota</taxon>
        <taxon>Alphaproteobacteria</taxon>
        <taxon>Rhodobacterales</taxon>
        <taxon>Roseobacteraceae</taxon>
        <taxon>Sulfitobacter</taxon>
    </lineage>
</organism>
<keyword evidence="2" id="KW-0012">Acyltransferase</keyword>
<dbReference type="EMBL" id="FNNB01000004">
    <property type="protein sequence ID" value="SDX08282.1"/>
    <property type="molecule type" value="Genomic_DNA"/>
</dbReference>
<dbReference type="PANTHER" id="PTHR43800:SF1">
    <property type="entry name" value="PEPTIDYL-LYSINE N-ACETYLTRANSFERASE YJAB"/>
    <property type="match status" value="1"/>
</dbReference>
<dbReference type="Gene3D" id="3.40.630.30">
    <property type="match status" value="1"/>
</dbReference>
<feature type="domain" description="N-acetyltransferase" evidence="3">
    <location>
        <begin position="38"/>
        <end position="187"/>
    </location>
</feature>
<dbReference type="PROSITE" id="PS51186">
    <property type="entry name" value="GNAT"/>
    <property type="match status" value="1"/>
</dbReference>
<dbReference type="InterPro" id="IPR000182">
    <property type="entry name" value="GNAT_dom"/>
</dbReference>
<keyword evidence="1" id="KW-0808">Transferase</keyword>
<dbReference type="AlphaFoldDB" id="A0A1H2YSV6"/>
<proteinExistence type="predicted"/>
<evidence type="ECO:0000256" key="2">
    <source>
        <dbReference type="ARBA" id="ARBA00023315"/>
    </source>
</evidence>
<dbReference type="InterPro" id="IPR016181">
    <property type="entry name" value="Acyl_CoA_acyltransferase"/>
</dbReference>
<dbReference type="PANTHER" id="PTHR43800">
    <property type="entry name" value="PEPTIDYL-LYSINE N-ACETYLTRANSFERASE YJAB"/>
    <property type="match status" value="1"/>
</dbReference>
<evidence type="ECO:0000259" key="3">
    <source>
        <dbReference type="PROSITE" id="PS51186"/>
    </source>
</evidence>
<evidence type="ECO:0000313" key="4">
    <source>
        <dbReference type="EMBL" id="SDX08282.1"/>
    </source>
</evidence>
<reference evidence="5" key="1">
    <citation type="submission" date="2016-10" db="EMBL/GenBank/DDBJ databases">
        <authorList>
            <person name="Varghese N."/>
            <person name="Submissions S."/>
        </authorList>
    </citation>
    <scope>NUCLEOTIDE SEQUENCE [LARGE SCALE GENOMIC DNA]</scope>
    <source>
        <strain evidence="5">DSM 10014</strain>
    </source>
</reference>
<dbReference type="GeneID" id="94020752"/>